<protein>
    <submittedName>
        <fullName evidence="2">Uncharacterized protein</fullName>
    </submittedName>
</protein>
<reference evidence="2 3" key="1">
    <citation type="submission" date="2016-10" db="EMBL/GenBank/DDBJ databases">
        <authorList>
            <person name="de Groot N.N."/>
        </authorList>
    </citation>
    <scope>NUCLEOTIDE SEQUENCE [LARGE SCALE GENOMIC DNA]</scope>
    <source>
        <strain evidence="2 3">DSM 43067</strain>
    </source>
</reference>
<dbReference type="EMBL" id="FOVH01000030">
    <property type="protein sequence ID" value="SFQ40337.1"/>
    <property type="molecule type" value="Genomic_DNA"/>
</dbReference>
<dbReference type="InParanoid" id="A0A1I5Y8U5"/>
<sequence>MIFRVIGPHGHPLCDLASRYTRTRGPFRAGELAARFGLGIAVIVETLPRPAARGPRPGDGSSTASSYRSRPRRAH</sequence>
<dbReference type="Proteomes" id="UP000183413">
    <property type="component" value="Unassembled WGS sequence"/>
</dbReference>
<evidence type="ECO:0000313" key="3">
    <source>
        <dbReference type="Proteomes" id="UP000183413"/>
    </source>
</evidence>
<accession>A0A1I5Y8U5</accession>
<dbReference type="AlphaFoldDB" id="A0A1I5Y8U5"/>
<dbReference type="RefSeq" id="WP_075024864.1">
    <property type="nucleotide sequence ID" value="NZ_FOVH01000030.1"/>
</dbReference>
<proteinExistence type="predicted"/>
<evidence type="ECO:0000256" key="1">
    <source>
        <dbReference type="SAM" id="MobiDB-lite"/>
    </source>
</evidence>
<dbReference type="STRING" id="1993.SAMN04489713_13063"/>
<evidence type="ECO:0000313" key="2">
    <source>
        <dbReference type="EMBL" id="SFQ40337.1"/>
    </source>
</evidence>
<gene>
    <name evidence="2" type="ORF">SAMN04489713_13063</name>
</gene>
<name>A0A1I5Y8U5_9ACTN</name>
<feature type="region of interest" description="Disordered" evidence="1">
    <location>
        <begin position="49"/>
        <end position="75"/>
    </location>
</feature>
<keyword evidence="3" id="KW-1185">Reference proteome</keyword>
<organism evidence="2 3">
    <name type="scientific">Actinomadura madurae</name>
    <dbReference type="NCBI Taxonomy" id="1993"/>
    <lineage>
        <taxon>Bacteria</taxon>
        <taxon>Bacillati</taxon>
        <taxon>Actinomycetota</taxon>
        <taxon>Actinomycetes</taxon>
        <taxon>Streptosporangiales</taxon>
        <taxon>Thermomonosporaceae</taxon>
        <taxon>Actinomadura</taxon>
    </lineage>
</organism>